<evidence type="ECO:0000259" key="9">
    <source>
        <dbReference type="Pfam" id="PF08718"/>
    </source>
</evidence>
<dbReference type="KEGG" id="cbr:CBG_20406"/>
<evidence type="ECO:0000256" key="5">
    <source>
        <dbReference type="ARBA" id="ARBA00022737"/>
    </source>
</evidence>
<dbReference type="GeneID" id="8588545"/>
<dbReference type="PANTHER" id="PTHR44215:SF1">
    <property type="entry name" value="WD REPEAT-CONTAINING PROTEIN 75"/>
    <property type="match status" value="1"/>
</dbReference>
<dbReference type="Gene3D" id="2.130.10.10">
    <property type="entry name" value="YVTN repeat-like/Quinoprotein amine dehydrogenase"/>
    <property type="match status" value="2"/>
</dbReference>
<dbReference type="GO" id="GO:0035627">
    <property type="term" value="P:ceramide transport"/>
    <property type="evidence" value="ECO:0000318"/>
    <property type="project" value="GO_Central"/>
</dbReference>
<keyword evidence="6" id="KW-0804">Transcription</keyword>
<dbReference type="WormBase" id="CBG20406">
    <property type="protein sequence ID" value="CBP39706"/>
    <property type="gene ID" value="WBGene00039391"/>
</dbReference>
<proteinExistence type="predicted"/>
<reference evidence="10 11" key="2">
    <citation type="journal article" date="2011" name="PLoS Genet.">
        <title>Caenorhabditis briggsae recombinant inbred line genotypes reveal inter-strain incompatibility and the evolution of recombination.</title>
        <authorList>
            <person name="Ross J.A."/>
            <person name="Koboldt D.C."/>
            <person name="Staisch J.E."/>
            <person name="Chamberlin H.M."/>
            <person name="Gupta B.P."/>
            <person name="Miller R.D."/>
            <person name="Baird S.E."/>
            <person name="Haag E.S."/>
        </authorList>
    </citation>
    <scope>NUCLEOTIDE SEQUENCE [LARGE SCALE GENOMIC DNA]</scope>
    <source>
        <strain evidence="10 11">AF16</strain>
    </source>
</reference>
<evidence type="ECO:0000256" key="3">
    <source>
        <dbReference type="ARBA" id="ARBA00022552"/>
    </source>
</evidence>
<dbReference type="AlphaFoldDB" id="E3CU75"/>
<dbReference type="InterPro" id="IPR053826">
    <property type="entry name" value="WDR75"/>
</dbReference>
<keyword evidence="5" id="KW-0677">Repeat</keyword>
<keyword evidence="11" id="KW-1185">Reference proteome</keyword>
<dbReference type="GO" id="GO:0045943">
    <property type="term" value="P:positive regulation of transcription by RNA polymerase I"/>
    <property type="evidence" value="ECO:0007669"/>
    <property type="project" value="InterPro"/>
</dbReference>
<dbReference type="CTD" id="8588545"/>
<dbReference type="GO" id="GO:1902387">
    <property type="term" value="F:ceramide 1-phosphate binding"/>
    <property type="evidence" value="ECO:0000318"/>
    <property type="project" value="GO_Central"/>
</dbReference>
<dbReference type="GO" id="GO:0003723">
    <property type="term" value="F:RNA binding"/>
    <property type="evidence" value="ECO:0007669"/>
    <property type="project" value="InterPro"/>
</dbReference>
<sequence length="962" mass="107331">MEKPFCIKLVATQMKKLSEDVIILSNNENSPVESPEEHPEDVELLTFVQVYEELCKFIRMLGKIFEFVEKDVREKIDLLKELHSSNPDGYKTIITMVYSEKSMDKKEKESGAIAILHLNRALEFIVEFMYAAVAASNDDSIAKICKECYDGTLAKHHPWIIRTAVKVAVYTLPSRDKMLEYIREFLLNFSENFQMENAERIEVTLVDQPYSNLVISPNNGLLSVTTGTLCEIRYLEKSGAARQLLKHDSNVVAAFFQSEHRLITVTENGEVSEFEAGERGFEKKSSKRVTAFPVVCAFAQKSSSSDTSKDLEIWLVVEKSADVTSSKNEKTYDVCVIGANGSFFKVLEIPSDCRKEQISIENRVVSYAHRLDVHSIVLKDVDFSVIKETKFTAKNGGHEGGPPHEIERLASNGNYLVAAISDGRILQWSNLRSAGVSDTHHRIHWHKVGIHVAVTQFGNVLSAGAECVLARHSKGQKEPTKLPRLAAPVTGLVLSDDSSTCALVMEDNSIHTVLLATMAIKSLVSTLEYCPRSLNTVFCSDPLRPRDIVMNGKPGHIQWFDAATAYTLSKMHVTLENTIDGDMSSRGIKCAFRDVLTVAFTQKLVATIEKFVHFDGENHLRFWKRKGNATDTVLVASIAVPKDVVMVATCQTPAASRFVVIGYSRLTVSEITIFPKYSNLVRQLRNPTMSPISACFQNTIITASTSGTLSVWDYTEKEVLEDMERSRNWQETEIRDISMIQADGKFVSAHGQHAVLWSVKNMKIIDVLSCDDDILKVSFAADERHLIISTKKGVICWDTLCLLVVWRIQQRVGIHVGYTGCYALDGPQVMKFDAESGRVLETVQFSTPVEELIVVEKRQNAIVYVAKTAKGILCNRPRKIKQSGKSNGAVTDLKTPFSQLARQNSTTTTPKSTSSSGDQQFVRQPRPEAARLFAGPVYQLPPISFIAPLFIEKSLLPPPVRS</sequence>
<feature type="domain" description="Glycolipid transfer protein" evidence="9">
    <location>
        <begin position="42"/>
        <end position="183"/>
    </location>
</feature>
<evidence type="ECO:0000256" key="6">
    <source>
        <dbReference type="ARBA" id="ARBA00023163"/>
    </source>
</evidence>
<organism evidence="10 11">
    <name type="scientific">Caenorhabditis briggsae</name>
    <dbReference type="NCBI Taxonomy" id="6238"/>
    <lineage>
        <taxon>Eukaryota</taxon>
        <taxon>Metazoa</taxon>
        <taxon>Ecdysozoa</taxon>
        <taxon>Nematoda</taxon>
        <taxon>Chromadorea</taxon>
        <taxon>Rhabditida</taxon>
        <taxon>Rhabditina</taxon>
        <taxon>Rhabditomorpha</taxon>
        <taxon>Rhabditoidea</taxon>
        <taxon>Rhabditidae</taxon>
        <taxon>Peloderinae</taxon>
        <taxon>Caenorhabditis</taxon>
    </lineage>
</organism>
<accession>E3CU75</accession>
<dbReference type="SUPFAM" id="SSF50978">
    <property type="entry name" value="WD40 repeat-like"/>
    <property type="match status" value="1"/>
</dbReference>
<dbReference type="InParanoid" id="E3CU75"/>
<protein>
    <submittedName>
        <fullName evidence="10">Protein CBG20406</fullName>
    </submittedName>
</protein>
<dbReference type="GO" id="GO:0032040">
    <property type="term" value="C:small-subunit processome"/>
    <property type="evidence" value="ECO:0007669"/>
    <property type="project" value="InterPro"/>
</dbReference>
<dbReference type="eggNOG" id="KOG1963">
    <property type="taxonomic scope" value="Eukaryota"/>
</dbReference>
<dbReference type="STRING" id="6238.E3CU75"/>
<dbReference type="InterPro" id="IPR015943">
    <property type="entry name" value="WD40/YVTN_repeat-like_dom_sf"/>
</dbReference>
<dbReference type="RefSeq" id="XP_002646549.2">
    <property type="nucleotide sequence ID" value="XM_002646503.2"/>
</dbReference>
<dbReference type="EMBL" id="HE601396">
    <property type="protein sequence ID" value="CBX33027.1"/>
    <property type="molecule type" value="Genomic_DNA"/>
</dbReference>
<dbReference type="SUPFAM" id="SSF110004">
    <property type="entry name" value="Glycolipid transfer protein, GLTP"/>
    <property type="match status" value="1"/>
</dbReference>
<dbReference type="InterPro" id="IPR036497">
    <property type="entry name" value="GLTP_sf"/>
</dbReference>
<keyword evidence="7" id="KW-0539">Nucleus</keyword>
<evidence type="ECO:0000313" key="10">
    <source>
        <dbReference type="EMBL" id="CBX33027.1"/>
    </source>
</evidence>
<evidence type="ECO:0000256" key="2">
    <source>
        <dbReference type="ARBA" id="ARBA00022517"/>
    </source>
</evidence>
<evidence type="ECO:0000256" key="7">
    <source>
        <dbReference type="ARBA" id="ARBA00023242"/>
    </source>
</evidence>
<evidence type="ECO:0000256" key="8">
    <source>
        <dbReference type="SAM" id="MobiDB-lite"/>
    </source>
</evidence>
<name>E3CU75_CAEBR</name>
<dbReference type="GO" id="GO:1902388">
    <property type="term" value="F:ceramide 1-phosphate transfer activity"/>
    <property type="evidence" value="ECO:0000318"/>
    <property type="project" value="GO_Central"/>
</dbReference>
<evidence type="ECO:0000256" key="1">
    <source>
        <dbReference type="ARBA" id="ARBA00004604"/>
    </source>
</evidence>
<feature type="region of interest" description="Disordered" evidence="8">
    <location>
        <begin position="897"/>
        <end position="923"/>
    </location>
</feature>
<feature type="compositionally biased region" description="Low complexity" evidence="8">
    <location>
        <begin position="905"/>
        <end position="916"/>
    </location>
</feature>
<keyword evidence="4" id="KW-0853">WD repeat</keyword>
<dbReference type="InterPro" id="IPR014830">
    <property type="entry name" value="Glycolipid_transfer_prot_dom"/>
</dbReference>
<evidence type="ECO:0000313" key="12">
    <source>
        <dbReference type="WormBase" id="CBG20406"/>
    </source>
</evidence>
<evidence type="ECO:0000313" key="11">
    <source>
        <dbReference type="Proteomes" id="UP000008549"/>
    </source>
</evidence>
<dbReference type="GO" id="GO:0120009">
    <property type="term" value="P:intermembrane lipid transfer"/>
    <property type="evidence" value="ECO:0000318"/>
    <property type="project" value="GO_Central"/>
</dbReference>
<reference evidence="10 11" key="1">
    <citation type="journal article" date="2003" name="PLoS Biol.">
        <title>The genome sequence of Caenorhabditis briggsae: a platform for comparative genomics.</title>
        <authorList>
            <person name="Stein L.D."/>
            <person name="Bao Z."/>
            <person name="Blasiar D."/>
            <person name="Blumenthal T."/>
            <person name="Brent M.R."/>
            <person name="Chen N."/>
            <person name="Chinwalla A."/>
            <person name="Clarke L."/>
            <person name="Clee C."/>
            <person name="Coghlan A."/>
            <person name="Coulson A."/>
            <person name="D'Eustachio P."/>
            <person name="Fitch D.H."/>
            <person name="Fulton L.A."/>
            <person name="Fulton R.E."/>
            <person name="Griffiths-Jones S."/>
            <person name="Harris T.W."/>
            <person name="Hillier L.W."/>
            <person name="Kamath R."/>
            <person name="Kuwabara P.E."/>
            <person name="Mardis E.R."/>
            <person name="Marra M.A."/>
            <person name="Miner T.L."/>
            <person name="Minx P."/>
            <person name="Mullikin J.C."/>
            <person name="Plumb R.W."/>
            <person name="Rogers J."/>
            <person name="Schein J.E."/>
            <person name="Sohrmann M."/>
            <person name="Spieth J."/>
            <person name="Stajich J.E."/>
            <person name="Wei C."/>
            <person name="Willey D."/>
            <person name="Wilson R.K."/>
            <person name="Durbin R."/>
            <person name="Waterston R.H."/>
        </authorList>
    </citation>
    <scope>NUCLEOTIDE SEQUENCE [LARGE SCALE GENOMIC DNA]</scope>
    <source>
        <strain evidence="10 11">AF16</strain>
    </source>
</reference>
<keyword evidence="2" id="KW-0690">Ribosome biogenesis</keyword>
<dbReference type="Pfam" id="PF08718">
    <property type="entry name" value="GLTP"/>
    <property type="match status" value="1"/>
</dbReference>
<dbReference type="GO" id="GO:0006364">
    <property type="term" value="P:rRNA processing"/>
    <property type="evidence" value="ECO:0007669"/>
    <property type="project" value="UniProtKB-KW"/>
</dbReference>
<dbReference type="GO" id="GO:0005829">
    <property type="term" value="C:cytosol"/>
    <property type="evidence" value="ECO:0000318"/>
    <property type="project" value="GO_Central"/>
</dbReference>
<dbReference type="InterPro" id="IPR036322">
    <property type="entry name" value="WD40_repeat_dom_sf"/>
</dbReference>
<dbReference type="eggNOG" id="KOG4189">
    <property type="taxonomic scope" value="Eukaryota"/>
</dbReference>
<dbReference type="FunCoup" id="E3CU75">
    <property type="interactions" value="1508"/>
</dbReference>
<dbReference type="Gene3D" id="1.10.3520.10">
    <property type="entry name" value="Glycolipid transfer protein"/>
    <property type="match status" value="1"/>
</dbReference>
<dbReference type="PANTHER" id="PTHR44215">
    <property type="entry name" value="WD REPEAT-CONTAINING PROTEIN 75"/>
    <property type="match status" value="1"/>
</dbReference>
<gene>
    <name evidence="10 12" type="ORF">CBG20406</name>
    <name evidence="10" type="ORF">CBG_20406</name>
</gene>
<dbReference type="Proteomes" id="UP000008549">
    <property type="component" value="Unassembled WGS sequence"/>
</dbReference>
<dbReference type="HOGENOM" id="CLU_013134_0_0_1"/>
<comment type="subcellular location">
    <subcellularLocation>
        <location evidence="1">Nucleus</location>
        <location evidence="1">Nucleolus</location>
    </subcellularLocation>
</comment>
<evidence type="ECO:0000256" key="4">
    <source>
        <dbReference type="ARBA" id="ARBA00022574"/>
    </source>
</evidence>
<keyword evidence="3" id="KW-0698">rRNA processing</keyword>